<keyword evidence="4" id="KW-1185">Reference proteome</keyword>
<accession>A0A660DYK8</accession>
<feature type="domain" description="DUF1648" evidence="2">
    <location>
        <begin position="14"/>
        <end position="56"/>
    </location>
</feature>
<dbReference type="AlphaFoldDB" id="A0A660DYK8"/>
<proteinExistence type="predicted"/>
<dbReference type="RefSeq" id="WP_130851690.1">
    <property type="nucleotide sequence ID" value="NZ_UYIG01000101.1"/>
</dbReference>
<evidence type="ECO:0000256" key="1">
    <source>
        <dbReference type="SAM" id="Phobius"/>
    </source>
</evidence>
<dbReference type="OrthoDB" id="2311105at2"/>
<keyword evidence="1" id="KW-0472">Membrane</keyword>
<dbReference type="Proteomes" id="UP000289996">
    <property type="component" value="Unassembled WGS sequence"/>
</dbReference>
<keyword evidence="1" id="KW-1133">Transmembrane helix</keyword>
<dbReference type="EMBL" id="UYIG01000101">
    <property type="protein sequence ID" value="VDG28179.1"/>
    <property type="molecule type" value="Genomic_DNA"/>
</dbReference>
<evidence type="ECO:0000259" key="2">
    <source>
        <dbReference type="Pfam" id="PF07853"/>
    </source>
</evidence>
<feature type="transmembrane region" description="Helical" evidence="1">
    <location>
        <begin position="47"/>
        <end position="68"/>
    </location>
</feature>
<dbReference type="Pfam" id="PF07853">
    <property type="entry name" value="DUF1648"/>
    <property type="match status" value="1"/>
</dbReference>
<reference evidence="3 4" key="1">
    <citation type="submission" date="2018-11" db="EMBL/GenBank/DDBJ databases">
        <authorList>
            <person name="Wuyts S."/>
        </authorList>
    </citation>
    <scope>NUCLEOTIDE SEQUENCE [LARGE SCALE GENOMIC DNA]</scope>
    <source>
        <strain evidence="3">Lactobacillus mudanjiangensis AMBF249</strain>
    </source>
</reference>
<gene>
    <name evidence="3" type="ORF">MUDAN_MDHGFNIF_02902</name>
</gene>
<evidence type="ECO:0000313" key="4">
    <source>
        <dbReference type="Proteomes" id="UP000289996"/>
    </source>
</evidence>
<protein>
    <recommendedName>
        <fullName evidence="2">DUF1648 domain-containing protein</fullName>
    </recommendedName>
</protein>
<feature type="transmembrane region" description="Helical" evidence="1">
    <location>
        <begin position="89"/>
        <end position="110"/>
    </location>
</feature>
<evidence type="ECO:0000313" key="3">
    <source>
        <dbReference type="EMBL" id="VDG28179.1"/>
    </source>
</evidence>
<keyword evidence="1" id="KW-0812">Transmembrane</keyword>
<name>A0A660DYK8_9LACO</name>
<organism evidence="3 4">
    <name type="scientific">Lactiplantibacillus mudanjiangensis</name>
    <dbReference type="NCBI Taxonomy" id="1296538"/>
    <lineage>
        <taxon>Bacteria</taxon>
        <taxon>Bacillati</taxon>
        <taxon>Bacillota</taxon>
        <taxon>Bacilli</taxon>
        <taxon>Lactobacillales</taxon>
        <taxon>Lactobacillaceae</taxon>
        <taxon>Lactiplantibacillus</taxon>
    </lineage>
</organism>
<dbReference type="InterPro" id="IPR012867">
    <property type="entry name" value="DUF1648"/>
</dbReference>
<sequence>MRKFKIITRSMSIGLILISLWFISQTPTKIVTHFNGLGTADGRGSRWWLLLMPAIVVVLVELSIGTSRRQRRSNGMGTVNLLTPFESKGIGGIFVIVIITVGIMLQQIGWVH</sequence>